<dbReference type="InterPro" id="IPR000620">
    <property type="entry name" value="EamA_dom"/>
</dbReference>
<evidence type="ECO:0000256" key="6">
    <source>
        <dbReference type="SAM" id="Phobius"/>
    </source>
</evidence>
<evidence type="ECO:0000256" key="1">
    <source>
        <dbReference type="ARBA" id="ARBA00004651"/>
    </source>
</evidence>
<feature type="transmembrane region" description="Helical" evidence="6">
    <location>
        <begin position="69"/>
        <end position="91"/>
    </location>
</feature>
<feature type="transmembrane region" description="Helical" evidence="6">
    <location>
        <begin position="97"/>
        <end position="117"/>
    </location>
</feature>
<dbReference type="InterPro" id="IPR037185">
    <property type="entry name" value="EmrE-like"/>
</dbReference>
<dbReference type="Proteomes" id="UP000267077">
    <property type="component" value="Unassembled WGS sequence"/>
</dbReference>
<feature type="transmembrane region" description="Helical" evidence="6">
    <location>
        <begin position="124"/>
        <end position="144"/>
    </location>
</feature>
<dbReference type="AlphaFoldDB" id="A0A3S0QXA2"/>
<comment type="subcellular location">
    <subcellularLocation>
        <location evidence="1">Cell membrane</location>
        <topology evidence="1">Multi-pass membrane protein</topology>
    </subcellularLocation>
</comment>
<dbReference type="OrthoDB" id="9804865at2"/>
<dbReference type="EMBL" id="RYZR01000005">
    <property type="protein sequence ID" value="RUL64029.1"/>
    <property type="molecule type" value="Genomic_DNA"/>
</dbReference>
<feature type="domain" description="EamA" evidence="7">
    <location>
        <begin position="13"/>
        <end position="140"/>
    </location>
</feature>
<feature type="transmembrane region" description="Helical" evidence="6">
    <location>
        <begin position="208"/>
        <end position="227"/>
    </location>
</feature>
<evidence type="ECO:0000259" key="7">
    <source>
        <dbReference type="Pfam" id="PF00892"/>
    </source>
</evidence>
<dbReference type="SUPFAM" id="SSF103481">
    <property type="entry name" value="Multidrug resistance efflux transporter EmrE"/>
    <property type="match status" value="2"/>
</dbReference>
<feature type="transmembrane region" description="Helical" evidence="6">
    <location>
        <begin position="177"/>
        <end position="196"/>
    </location>
</feature>
<keyword evidence="5 6" id="KW-0472">Membrane</keyword>
<feature type="transmembrane region" description="Helical" evidence="6">
    <location>
        <begin position="41"/>
        <end position="57"/>
    </location>
</feature>
<evidence type="ECO:0000256" key="2">
    <source>
        <dbReference type="ARBA" id="ARBA00022475"/>
    </source>
</evidence>
<keyword evidence="3 6" id="KW-0812">Transmembrane</keyword>
<organism evidence="8 9">
    <name type="scientific">Dyella dinghuensis</name>
    <dbReference type="NCBI Taxonomy" id="1920169"/>
    <lineage>
        <taxon>Bacteria</taxon>
        <taxon>Pseudomonadati</taxon>
        <taxon>Pseudomonadota</taxon>
        <taxon>Gammaproteobacteria</taxon>
        <taxon>Lysobacterales</taxon>
        <taxon>Rhodanobacteraceae</taxon>
        <taxon>Dyella</taxon>
    </lineage>
</organism>
<feature type="transmembrane region" description="Helical" evidence="6">
    <location>
        <begin position="239"/>
        <end position="257"/>
    </location>
</feature>
<accession>A0A3S0QXA2</accession>
<protein>
    <submittedName>
        <fullName evidence="8">DMT family transporter</fullName>
    </submittedName>
</protein>
<sequence>MIAESRIRTLATIGLLAMTAVWGSTFVLIKGVVDRWPVADFLAVRFIIAAIAMLLVFHRHVARLGRQKLWRGVVLGMLYGVGQLLQTWGLSLISPSVSGFVTGMYVVFTPILATLVFRQRMPAIIWLAVGLATLGLALLSLNGFSVDEGVWLTLIAALLYGLHIVLLGRWSHAEEAFGLSAVQMVVIAVVCMLATVSHGGPALPPDRSAWIAVLYMALIAGAGAMLMQTWAQAHLPATRAAIVMTTEPVFAAFFAVLLGSDVLTWRMVGGGALVLAAMYLVELMPRRRAEGELPAEAVHHEV</sequence>
<dbReference type="RefSeq" id="WP_126673310.1">
    <property type="nucleotide sequence ID" value="NZ_RYZR01000005.1"/>
</dbReference>
<evidence type="ECO:0000256" key="4">
    <source>
        <dbReference type="ARBA" id="ARBA00022989"/>
    </source>
</evidence>
<dbReference type="PANTHER" id="PTHR42920:SF5">
    <property type="entry name" value="EAMA DOMAIN-CONTAINING PROTEIN"/>
    <property type="match status" value="1"/>
</dbReference>
<evidence type="ECO:0000313" key="8">
    <source>
        <dbReference type="EMBL" id="RUL64029.1"/>
    </source>
</evidence>
<reference evidence="8 9" key="1">
    <citation type="submission" date="2018-12" db="EMBL/GenBank/DDBJ databases">
        <title>Dyella dinghuensis sp. nov. DHOA06 and Dyella choica sp. nov. 4M-K27, isolated from forest soil.</title>
        <authorList>
            <person name="Qiu L.-H."/>
            <person name="Gao Z.-H."/>
        </authorList>
    </citation>
    <scope>NUCLEOTIDE SEQUENCE [LARGE SCALE GENOMIC DNA]</scope>
    <source>
        <strain evidence="8 9">DHOA06</strain>
    </source>
</reference>
<keyword evidence="4 6" id="KW-1133">Transmembrane helix</keyword>
<proteinExistence type="predicted"/>
<evidence type="ECO:0000313" key="9">
    <source>
        <dbReference type="Proteomes" id="UP000267077"/>
    </source>
</evidence>
<name>A0A3S0QXA2_9GAMM</name>
<evidence type="ECO:0000256" key="5">
    <source>
        <dbReference type="ARBA" id="ARBA00023136"/>
    </source>
</evidence>
<comment type="caution">
    <text evidence="8">The sequence shown here is derived from an EMBL/GenBank/DDBJ whole genome shotgun (WGS) entry which is preliminary data.</text>
</comment>
<keyword evidence="2" id="KW-1003">Cell membrane</keyword>
<keyword evidence="9" id="KW-1185">Reference proteome</keyword>
<feature type="transmembrane region" description="Helical" evidence="6">
    <location>
        <begin position="150"/>
        <end position="170"/>
    </location>
</feature>
<dbReference type="PANTHER" id="PTHR42920">
    <property type="entry name" value="OS03G0707200 PROTEIN-RELATED"/>
    <property type="match status" value="1"/>
</dbReference>
<feature type="transmembrane region" description="Helical" evidence="6">
    <location>
        <begin position="263"/>
        <end position="281"/>
    </location>
</feature>
<gene>
    <name evidence="8" type="ORF">EKH79_08170</name>
</gene>
<feature type="domain" description="EamA" evidence="7">
    <location>
        <begin position="149"/>
        <end position="281"/>
    </location>
</feature>
<dbReference type="Pfam" id="PF00892">
    <property type="entry name" value="EamA"/>
    <property type="match status" value="2"/>
</dbReference>
<feature type="transmembrane region" description="Helical" evidence="6">
    <location>
        <begin position="7"/>
        <end position="29"/>
    </location>
</feature>
<dbReference type="GO" id="GO:0005886">
    <property type="term" value="C:plasma membrane"/>
    <property type="evidence" value="ECO:0007669"/>
    <property type="project" value="UniProtKB-SubCell"/>
</dbReference>
<dbReference type="InterPro" id="IPR051258">
    <property type="entry name" value="Diverse_Substrate_Transporter"/>
</dbReference>
<evidence type="ECO:0000256" key="3">
    <source>
        <dbReference type="ARBA" id="ARBA00022692"/>
    </source>
</evidence>